<dbReference type="SUPFAM" id="SSF48230">
    <property type="entry name" value="Chondroitin AC/alginate lyase"/>
    <property type="match status" value="1"/>
</dbReference>
<evidence type="ECO:0000256" key="2">
    <source>
        <dbReference type="ARBA" id="ARBA00022729"/>
    </source>
</evidence>
<evidence type="ECO:0000256" key="5">
    <source>
        <dbReference type="SAM" id="SignalP"/>
    </source>
</evidence>
<dbReference type="PANTHER" id="PTHR38481:SF1">
    <property type="entry name" value="HYALURONATE LYASE"/>
    <property type="match status" value="1"/>
</dbReference>
<dbReference type="InterPro" id="IPR004103">
    <property type="entry name" value="Lyase_8_C"/>
</dbReference>
<dbReference type="InterPro" id="IPR011013">
    <property type="entry name" value="Gal_mutarotase_sf_dom"/>
</dbReference>
<dbReference type="Pfam" id="PF02278">
    <property type="entry name" value="Lyase_8"/>
    <property type="match status" value="1"/>
</dbReference>
<name>A0ABM7GX10_CUTAC</name>
<evidence type="ECO:0000313" key="9">
    <source>
        <dbReference type="EMBL" id="BBK83752.1"/>
    </source>
</evidence>
<evidence type="ECO:0000259" key="8">
    <source>
        <dbReference type="Pfam" id="PF08124"/>
    </source>
</evidence>
<feature type="signal peptide" evidence="5">
    <location>
        <begin position="1"/>
        <end position="26"/>
    </location>
</feature>
<dbReference type="InterPro" id="IPR003159">
    <property type="entry name" value="Lyase_8_central_dom"/>
</dbReference>
<dbReference type="SUPFAM" id="SSF49863">
    <property type="entry name" value="Hyaluronate lyase-like, C-terminal domain"/>
    <property type="match status" value="1"/>
</dbReference>
<dbReference type="InterPro" id="IPR014718">
    <property type="entry name" value="GH-type_carb-bd"/>
</dbReference>
<keyword evidence="2 5" id="KW-0732">Signal</keyword>
<keyword evidence="3 9" id="KW-0456">Lyase</keyword>
<dbReference type="PANTHER" id="PTHR38481">
    <property type="entry name" value="HYALURONATE LYASE"/>
    <property type="match status" value="1"/>
</dbReference>
<organism evidence="9 10">
    <name type="scientific">Cutibacterium acnes subsp. acnes</name>
    <dbReference type="NCBI Taxonomy" id="1734925"/>
    <lineage>
        <taxon>Bacteria</taxon>
        <taxon>Bacillati</taxon>
        <taxon>Actinomycetota</taxon>
        <taxon>Actinomycetes</taxon>
        <taxon>Propionibacteriales</taxon>
        <taxon>Propionibacteriaceae</taxon>
        <taxon>Cutibacterium</taxon>
    </lineage>
</organism>
<dbReference type="GO" id="GO:0016829">
    <property type="term" value="F:lyase activity"/>
    <property type="evidence" value="ECO:0007669"/>
    <property type="project" value="UniProtKB-KW"/>
</dbReference>
<proteinExistence type="inferred from homology"/>
<dbReference type="Gene3D" id="2.70.98.10">
    <property type="match status" value="1"/>
</dbReference>
<keyword evidence="10" id="KW-1185">Reference proteome</keyword>
<dbReference type="InterPro" id="IPR006311">
    <property type="entry name" value="TAT_signal"/>
</dbReference>
<dbReference type="RefSeq" id="WP_002517162.1">
    <property type="nucleotide sequence ID" value="NZ_AP019723.1"/>
</dbReference>
<feature type="domain" description="Polysaccharide lyase 8 N-terminal alpha-helical" evidence="8">
    <location>
        <begin position="50"/>
        <end position="378"/>
    </location>
</feature>
<dbReference type="CDD" id="cd01083">
    <property type="entry name" value="GAG_Lyase"/>
    <property type="match status" value="1"/>
</dbReference>
<dbReference type="Pfam" id="PF08124">
    <property type="entry name" value="Lyase_8_N"/>
    <property type="match status" value="1"/>
</dbReference>
<dbReference type="PROSITE" id="PS51318">
    <property type="entry name" value="TAT"/>
    <property type="match status" value="1"/>
</dbReference>
<dbReference type="InterPro" id="IPR011071">
    <property type="entry name" value="Lyase_8-like_C"/>
</dbReference>
<dbReference type="InterPro" id="IPR038970">
    <property type="entry name" value="Lyase_8"/>
</dbReference>
<evidence type="ECO:0000313" key="10">
    <source>
        <dbReference type="Proteomes" id="UP000318594"/>
    </source>
</evidence>
<evidence type="ECO:0000256" key="1">
    <source>
        <dbReference type="ARBA" id="ARBA00006699"/>
    </source>
</evidence>
<protein>
    <submittedName>
        <fullName evidence="9">Lyase</fullName>
    </submittedName>
</protein>
<evidence type="ECO:0000256" key="3">
    <source>
        <dbReference type="ARBA" id="ARBA00023239"/>
    </source>
</evidence>
<dbReference type="Proteomes" id="UP000318594">
    <property type="component" value="Chromosome"/>
</dbReference>
<dbReference type="Gene3D" id="1.50.10.100">
    <property type="entry name" value="Chondroitin AC/alginate lyase"/>
    <property type="match status" value="1"/>
</dbReference>
<evidence type="ECO:0000259" key="6">
    <source>
        <dbReference type="Pfam" id="PF02278"/>
    </source>
</evidence>
<dbReference type="SUPFAM" id="SSF74650">
    <property type="entry name" value="Galactose mutarotase-like"/>
    <property type="match status" value="1"/>
</dbReference>
<feature type="domain" description="Polysaccharide lyase family 8 central" evidence="6">
    <location>
        <begin position="419"/>
        <end position="669"/>
    </location>
</feature>
<dbReference type="InterPro" id="IPR012970">
    <property type="entry name" value="Lyase_8_alpha_N"/>
</dbReference>
<feature type="chain" id="PRO_5046175568" evidence="5">
    <location>
        <begin position="27"/>
        <end position="826"/>
    </location>
</feature>
<dbReference type="Pfam" id="PF02884">
    <property type="entry name" value="Lyase_8_C"/>
    <property type="match status" value="1"/>
</dbReference>
<gene>
    <name evidence="9" type="ORF">CacPP4_03670</name>
</gene>
<dbReference type="Gene3D" id="2.60.220.10">
    <property type="entry name" value="Polysaccharide lyase family 8-like, C-terminal"/>
    <property type="match status" value="1"/>
</dbReference>
<dbReference type="EMBL" id="AP019723">
    <property type="protein sequence ID" value="BBK83752.1"/>
    <property type="molecule type" value="Genomic_DNA"/>
</dbReference>
<comment type="similarity">
    <text evidence="1">Belongs to the polysaccharide lyase 8 family.</text>
</comment>
<dbReference type="InterPro" id="IPR008929">
    <property type="entry name" value="Chondroitin_lyas"/>
</dbReference>
<reference evidence="9 10" key="1">
    <citation type="submission" date="2019-06" db="EMBL/GenBank/DDBJ databases">
        <title>Complete genome sequence of Cutibacterium acnes subsp. acnes NBRC 107605.</title>
        <authorList>
            <person name="Miura T."/>
            <person name="Furukawa M."/>
            <person name="Shimamura M."/>
            <person name="Ohyama Y."/>
            <person name="Yamazoe A."/>
            <person name="Kawasaki H."/>
        </authorList>
    </citation>
    <scope>NUCLEOTIDE SEQUENCE [LARGE SCALE GENOMIC DNA]</scope>
    <source>
        <strain evidence="9 10">NBRC 107605</strain>
    </source>
</reference>
<dbReference type="GeneID" id="92856355"/>
<feature type="domain" description="Polysaccharide lyase family 8 C-terminal" evidence="7">
    <location>
        <begin position="687"/>
        <end position="756"/>
    </location>
</feature>
<evidence type="ECO:0000259" key="7">
    <source>
        <dbReference type="Pfam" id="PF02884"/>
    </source>
</evidence>
<accession>A0ABM7GX10</accession>
<evidence type="ECO:0000256" key="4">
    <source>
        <dbReference type="SAM" id="MobiDB-lite"/>
    </source>
</evidence>
<sequence length="826" mass="90014">MFDIPYQVPSRRTFLSLSALSAIAIAASPEMPDAFASPDPDIWSALCEKWTDIITGRNAAKTADPRARAIIAKTDKRVATILTDLASSSSRTTVLLSANLQKEESSFITTTARAISSIACAWATPGSAYHAEPHVLSACIDALKDFCRLRYHPSQDEYGNWWDWEDGASRAIGDVMCILHDALPTDVMAAAAAGIDHFVPDPWYQQPESVKPTAHPTQPVISTGANRMDLTRAVICRSIATGDESKLRHAVQGLPDSWRTVAEGDGFRADGGFIQHSHVPYTGSYGDVLLSGLAMLLPLVAGTRFDITDSAQANLLSQVERGIVPVMYGGQILDCVRGRSISRIDEPAAMHGMSIARSMLLMANAIPAHRAELWRGTVHGWMTRNTFDHLSEPASLRDIDLFDTAANVRPIPESSTPTYFASIDRLVHRTPNWLIAVSNCSNRISWYEYGNSENEWASRTSQGMRYLMLPEDMGQYEDGFWATVDYSAPTGTTVDSTPLKRAVGTAWAERTPDNEWSGGLASGEWSAAASQITSQDSTLKARRLWVGLKDALLELTTDVSTDASKATTVVEHRKVGKTPPELLVDGITITSKTSFDNPHWAHLRGVGGYVFATDVDLTAQLEKRKGSWIDVNPARTVKGFNEAIERNYASLHVTHHNRPVAWAVLPTASRSQTMALAQRPVDNLFIVLSNDRMVQAVRSTGCLLTKDPTVVTTYAFWKPATCAGMTADAPAIIQTQAQGSRVEVIMSEPTQKRPSLTVAIEGVWTVENSSDRISVSRSDKTTTLRINTADLGGQSIRVTLSPALPKPTKPSLRASSYPLGLPHTSS</sequence>
<feature type="region of interest" description="Disordered" evidence="4">
    <location>
        <begin position="800"/>
        <end position="826"/>
    </location>
</feature>